<dbReference type="EC" id="2.7.13.3" evidence="2"/>
<dbReference type="SUPFAM" id="SSF47384">
    <property type="entry name" value="Homodimeric domain of signal transducing histidine kinase"/>
    <property type="match status" value="1"/>
</dbReference>
<dbReference type="InterPro" id="IPR036890">
    <property type="entry name" value="HATPase_C_sf"/>
</dbReference>
<evidence type="ECO:0000256" key="2">
    <source>
        <dbReference type="ARBA" id="ARBA00012438"/>
    </source>
</evidence>
<evidence type="ECO:0000313" key="8">
    <source>
        <dbReference type="EMBL" id="GAA4034527.1"/>
    </source>
</evidence>
<gene>
    <name evidence="8" type="ORF">GCM10022281_13330</name>
</gene>
<evidence type="ECO:0000256" key="3">
    <source>
        <dbReference type="ARBA" id="ARBA00022553"/>
    </source>
</evidence>
<reference evidence="9" key="1">
    <citation type="journal article" date="2019" name="Int. J. Syst. Evol. Microbiol.">
        <title>The Global Catalogue of Microorganisms (GCM) 10K type strain sequencing project: providing services to taxonomists for standard genome sequencing and annotation.</title>
        <authorList>
            <consortium name="The Broad Institute Genomics Platform"/>
            <consortium name="The Broad Institute Genome Sequencing Center for Infectious Disease"/>
            <person name="Wu L."/>
            <person name="Ma J."/>
        </authorList>
    </citation>
    <scope>NUCLEOTIDE SEQUENCE [LARGE SCALE GENOMIC DNA]</scope>
    <source>
        <strain evidence="9">JCM 17564</strain>
    </source>
</reference>
<dbReference type="InterPro" id="IPR003661">
    <property type="entry name" value="HisK_dim/P_dom"/>
</dbReference>
<keyword evidence="6" id="KW-0902">Two-component regulatory system</keyword>
<organism evidence="8 9">
    <name type="scientific">Sphingomonas rosea</name>
    <dbReference type="NCBI Taxonomy" id="335605"/>
    <lineage>
        <taxon>Bacteria</taxon>
        <taxon>Pseudomonadati</taxon>
        <taxon>Pseudomonadota</taxon>
        <taxon>Alphaproteobacteria</taxon>
        <taxon>Sphingomonadales</taxon>
        <taxon>Sphingomonadaceae</taxon>
        <taxon>Sphingomonas</taxon>
    </lineage>
</organism>
<evidence type="ECO:0000313" key="9">
    <source>
        <dbReference type="Proteomes" id="UP001424459"/>
    </source>
</evidence>
<dbReference type="PROSITE" id="PS50109">
    <property type="entry name" value="HIS_KIN"/>
    <property type="match status" value="1"/>
</dbReference>
<evidence type="ECO:0000256" key="1">
    <source>
        <dbReference type="ARBA" id="ARBA00000085"/>
    </source>
</evidence>
<accession>A0ABP7U1P6</accession>
<dbReference type="Proteomes" id="UP001424459">
    <property type="component" value="Unassembled WGS sequence"/>
</dbReference>
<proteinExistence type="predicted"/>
<sequence length="333" mass="36173">MSETPLVLAILDALEEPALLVAGQRTRAANAAAEALLGRDLVDQDVRFAIRQPQALDAIRARRAGAFEVRGIGGVDRIWEVALTPLSGELLLVRLIDRSARRAAEKAQVDFVANASHELRTPLAAVLGFSETLAEEGELPEPLRRRFGQQIHDQAGRMMHIIRDLMSLSRIEADRFSEPRQQVDLAALVRESVTAAAHLAEERGCAISVTVETASALVRGDHGQLRQLADNLVANAIRYGCRPDTPPIAVRVGQAGQWLRLSVRDHGEGIAAEHLPRLTERFYRVDSARSRDGGGTGLGLAIVAQIVERHRGLLDIRSTPGEGTEVAVRLPAL</sequence>
<feature type="domain" description="Histidine kinase" evidence="7">
    <location>
        <begin position="114"/>
        <end position="333"/>
    </location>
</feature>
<keyword evidence="9" id="KW-1185">Reference proteome</keyword>
<dbReference type="Pfam" id="PF02518">
    <property type="entry name" value="HATPase_c"/>
    <property type="match status" value="1"/>
</dbReference>
<dbReference type="InterPro" id="IPR036097">
    <property type="entry name" value="HisK_dim/P_sf"/>
</dbReference>
<dbReference type="SUPFAM" id="SSF55874">
    <property type="entry name" value="ATPase domain of HSP90 chaperone/DNA topoisomerase II/histidine kinase"/>
    <property type="match status" value="1"/>
</dbReference>
<evidence type="ECO:0000256" key="6">
    <source>
        <dbReference type="ARBA" id="ARBA00023012"/>
    </source>
</evidence>
<dbReference type="InterPro" id="IPR004358">
    <property type="entry name" value="Sig_transdc_His_kin-like_C"/>
</dbReference>
<dbReference type="SMART" id="SM00387">
    <property type="entry name" value="HATPase_c"/>
    <property type="match status" value="1"/>
</dbReference>
<dbReference type="PANTHER" id="PTHR43711:SF1">
    <property type="entry name" value="HISTIDINE KINASE 1"/>
    <property type="match status" value="1"/>
</dbReference>
<comment type="caution">
    <text evidence="8">The sequence shown here is derived from an EMBL/GenBank/DDBJ whole genome shotgun (WGS) entry which is preliminary data.</text>
</comment>
<name>A0ABP7U1P6_9SPHN</name>
<dbReference type="InterPro" id="IPR005467">
    <property type="entry name" value="His_kinase_dom"/>
</dbReference>
<dbReference type="InterPro" id="IPR003594">
    <property type="entry name" value="HATPase_dom"/>
</dbReference>
<dbReference type="Pfam" id="PF00512">
    <property type="entry name" value="HisKA"/>
    <property type="match status" value="1"/>
</dbReference>
<dbReference type="Gene3D" id="3.30.565.10">
    <property type="entry name" value="Histidine kinase-like ATPase, C-terminal domain"/>
    <property type="match status" value="1"/>
</dbReference>
<comment type="catalytic activity">
    <reaction evidence="1">
        <text>ATP + protein L-histidine = ADP + protein N-phospho-L-histidine.</text>
        <dbReference type="EC" id="2.7.13.3"/>
    </reaction>
</comment>
<dbReference type="Gene3D" id="1.10.287.130">
    <property type="match status" value="1"/>
</dbReference>
<keyword evidence="4" id="KW-0808">Transferase</keyword>
<dbReference type="InterPro" id="IPR050736">
    <property type="entry name" value="Sensor_HK_Regulatory"/>
</dbReference>
<protein>
    <recommendedName>
        <fullName evidence="2">histidine kinase</fullName>
        <ecNumber evidence="2">2.7.13.3</ecNumber>
    </recommendedName>
</protein>
<dbReference type="CDD" id="cd00082">
    <property type="entry name" value="HisKA"/>
    <property type="match status" value="1"/>
</dbReference>
<keyword evidence="5" id="KW-0418">Kinase</keyword>
<dbReference type="SMART" id="SM00388">
    <property type="entry name" value="HisKA"/>
    <property type="match status" value="1"/>
</dbReference>
<evidence type="ECO:0000256" key="5">
    <source>
        <dbReference type="ARBA" id="ARBA00022777"/>
    </source>
</evidence>
<dbReference type="RefSeq" id="WP_344696250.1">
    <property type="nucleotide sequence ID" value="NZ_BAABBR010000001.1"/>
</dbReference>
<dbReference type="PRINTS" id="PR00344">
    <property type="entry name" value="BCTRLSENSOR"/>
</dbReference>
<dbReference type="CDD" id="cd00075">
    <property type="entry name" value="HATPase"/>
    <property type="match status" value="1"/>
</dbReference>
<dbReference type="PANTHER" id="PTHR43711">
    <property type="entry name" value="TWO-COMPONENT HISTIDINE KINASE"/>
    <property type="match status" value="1"/>
</dbReference>
<keyword evidence="3" id="KW-0597">Phosphoprotein</keyword>
<evidence type="ECO:0000256" key="4">
    <source>
        <dbReference type="ARBA" id="ARBA00022679"/>
    </source>
</evidence>
<evidence type="ECO:0000259" key="7">
    <source>
        <dbReference type="PROSITE" id="PS50109"/>
    </source>
</evidence>
<dbReference type="EMBL" id="BAABBR010000001">
    <property type="protein sequence ID" value="GAA4034527.1"/>
    <property type="molecule type" value="Genomic_DNA"/>
</dbReference>